<dbReference type="PROSITE" id="PS50026">
    <property type="entry name" value="EGF_3"/>
    <property type="match status" value="1"/>
</dbReference>
<dbReference type="FunFam" id="3.40.390.10:FF:000002">
    <property type="entry name" value="Disintegrin and metalloproteinase domain-containing protein 22"/>
    <property type="match status" value="1"/>
</dbReference>
<dbReference type="GO" id="GO:0046872">
    <property type="term" value="F:metal ion binding"/>
    <property type="evidence" value="ECO:0007669"/>
    <property type="project" value="UniProtKB-KW"/>
</dbReference>
<dbReference type="InterPro" id="IPR001590">
    <property type="entry name" value="Peptidase_M12B"/>
</dbReference>
<feature type="binding site" evidence="8">
    <location>
        <position position="349"/>
    </location>
    <ligand>
        <name>Zn(2+)</name>
        <dbReference type="ChEBI" id="CHEBI:29105"/>
        <note>catalytic</note>
    </ligand>
</feature>
<feature type="region of interest" description="Disordered" evidence="9">
    <location>
        <begin position="761"/>
        <end position="798"/>
    </location>
</feature>
<feature type="active site" evidence="8">
    <location>
        <position position="340"/>
    </location>
</feature>
<evidence type="ECO:0000256" key="6">
    <source>
        <dbReference type="PROSITE-ProRule" id="PRU00068"/>
    </source>
</evidence>
<feature type="domain" description="EGF-like" evidence="10">
    <location>
        <begin position="628"/>
        <end position="661"/>
    </location>
</feature>
<dbReference type="InterPro" id="IPR034027">
    <property type="entry name" value="Reprolysin_adamalysin"/>
</dbReference>
<dbReference type="GO" id="GO:0009897">
    <property type="term" value="C:external side of plasma membrane"/>
    <property type="evidence" value="ECO:0007669"/>
    <property type="project" value="TreeGrafter"/>
</dbReference>
<dbReference type="Pfam" id="PF08516">
    <property type="entry name" value="ADAM_CR"/>
    <property type="match status" value="1"/>
</dbReference>
<keyword evidence="4" id="KW-0472">Membrane</keyword>
<feature type="compositionally biased region" description="Basic and acidic residues" evidence="9">
    <location>
        <begin position="775"/>
        <end position="784"/>
    </location>
</feature>
<dbReference type="InterPro" id="IPR006586">
    <property type="entry name" value="ADAM_Cys-rich"/>
</dbReference>
<dbReference type="GO" id="GO:0008584">
    <property type="term" value="P:male gonad development"/>
    <property type="evidence" value="ECO:0007669"/>
    <property type="project" value="TreeGrafter"/>
</dbReference>
<feature type="binding site" evidence="8">
    <location>
        <position position="343"/>
    </location>
    <ligand>
        <name>Zn(2+)</name>
        <dbReference type="ChEBI" id="CHEBI:29105"/>
        <note>catalytic</note>
    </ligand>
</feature>
<dbReference type="SUPFAM" id="SSF57552">
    <property type="entry name" value="Blood coagulation inhibitor (disintegrin)"/>
    <property type="match status" value="1"/>
</dbReference>
<comment type="caution">
    <text evidence="13">The sequence shown here is derived from an EMBL/GenBank/DDBJ whole genome shotgun (WGS) entry which is preliminary data.</text>
</comment>
<dbReference type="Pfam" id="PF00200">
    <property type="entry name" value="Disintegrin"/>
    <property type="match status" value="1"/>
</dbReference>
<feature type="region of interest" description="Disordered" evidence="9">
    <location>
        <begin position="665"/>
        <end position="737"/>
    </location>
</feature>
<evidence type="ECO:0000259" key="10">
    <source>
        <dbReference type="PROSITE" id="PS50026"/>
    </source>
</evidence>
<name>A0AAU9Z3Z1_PHORO</name>
<dbReference type="GO" id="GO:1990913">
    <property type="term" value="C:sperm head plasma membrane"/>
    <property type="evidence" value="ECO:0007669"/>
    <property type="project" value="TreeGrafter"/>
</dbReference>
<dbReference type="GO" id="GO:0004222">
    <property type="term" value="F:metalloendopeptidase activity"/>
    <property type="evidence" value="ECO:0007669"/>
    <property type="project" value="InterPro"/>
</dbReference>
<dbReference type="FunFam" id="4.10.70.10:FF:000001">
    <property type="entry name" value="Disintegrin and metalloproteinase domain-containing protein 22"/>
    <property type="match status" value="1"/>
</dbReference>
<comment type="subcellular location">
    <subcellularLocation>
        <location evidence="1">Membrane</location>
        <topology evidence="1">Single-pass membrane protein</topology>
    </subcellularLocation>
</comment>
<dbReference type="GO" id="GO:0006508">
    <property type="term" value="P:proteolysis"/>
    <property type="evidence" value="ECO:0007669"/>
    <property type="project" value="InterPro"/>
</dbReference>
<dbReference type="PROSITE" id="PS50215">
    <property type="entry name" value="ADAM_MEPRO"/>
    <property type="match status" value="1"/>
</dbReference>
<dbReference type="InterPro" id="IPR024079">
    <property type="entry name" value="MetalloPept_cat_dom_sf"/>
</dbReference>
<feature type="domain" description="Peptidase M12B" evidence="12">
    <location>
        <begin position="205"/>
        <end position="395"/>
    </location>
</feature>
<feature type="domain" description="Disintegrin" evidence="11">
    <location>
        <begin position="403"/>
        <end position="490"/>
    </location>
</feature>
<keyword evidence="14" id="KW-1185">Reference proteome</keyword>
<feature type="compositionally biased region" description="Low complexity" evidence="9">
    <location>
        <begin position="670"/>
        <end position="679"/>
    </location>
</feature>
<proteinExistence type="predicted"/>
<evidence type="ECO:0000256" key="7">
    <source>
        <dbReference type="PROSITE-ProRule" id="PRU00076"/>
    </source>
</evidence>
<gene>
    <name evidence="13" type="primary">Adam24</name>
    <name evidence="13" type="ORF">PHOROB_LOCUS5141</name>
</gene>
<feature type="disulfide bond" evidence="6">
    <location>
        <begin position="462"/>
        <end position="482"/>
    </location>
</feature>
<keyword evidence="3" id="KW-1133">Transmembrane helix</keyword>
<feature type="disulfide bond" evidence="8">
    <location>
        <begin position="356"/>
        <end position="361"/>
    </location>
</feature>
<evidence type="ECO:0000313" key="13">
    <source>
        <dbReference type="EMBL" id="CAH6787232.1"/>
    </source>
</evidence>
<feature type="compositionally biased region" description="Acidic residues" evidence="9">
    <location>
        <begin position="716"/>
        <end position="730"/>
    </location>
</feature>
<keyword evidence="8" id="KW-0479">Metal-binding</keyword>
<sequence length="798" mass="89833">MSEALIHLRKSLLQVWLGVLLFPSIWPLAWCAEFKSLPEVVIPLRVTVSSRDRSHAGWKSYSLHFGGQRHIISMKPKNFLVSRHLSVFTYSDKGDLFEDRPFVQNDCHYLGFVEGNPESMVALTTCFGGFQGTLQINDTAYEIKPKSPSSTFEHLIYKIDSEKTHLPSMRCGLKDEEISGHVRLHESADSTVKEIASEAWWTHRLYIELSLVIDHHQFLHRGSNTSLVVQDVFMIMSALNFYLFPADINVDLLGLVIWNKENPIPVKDVYTLLPAFCKWKRENLDSYLQHDIAHLFVNYNFSNYFGIAYVGTICNKTFSCGVESFLGENFFTLGNTVAHEIGHNLGMPHDGIFCTCGGGPCVMSAVTDGSRKFSNCSYAVLWEIRAKTSCMHNKPSPSDFYPMKFCGNSVVEEGEECDCGSPMECKYNPCCLPGCTLKSDASCDTGLCCSNLCQILPSGTICRTQESECDLPEWCNGTSHECPEDVFLQDGSSCSDGGYCYEKRCNSHDEQCRRVFGKDARKASDSCYQTLNTYGDRFGNCGIMDNTYVKCNSSDILCGRIQCKEVNELPFWRSHYTVHWTHFNGTSCWSTDYHFGMTIPDLGDIKDGTKCGPEHVCINRKCVHNAIWASDCSAETCNKNGVCNNKHHCHCDDGWSPPHCLVSGTGGSIDSGPSSGSKNNESEREKEKDKDPDINQDQDKDQDQDQDQDKDKDQDKEEWEEEEWGKEEEENSQRNNPRDWIFPISFAVLLLLLFLWLFEGPAPSPETPSLEEEEAKTSSEKKETSTSISTASTSTTTE</sequence>
<dbReference type="Proteomes" id="UP001152836">
    <property type="component" value="Unassembled WGS sequence"/>
</dbReference>
<dbReference type="Pfam" id="PF01421">
    <property type="entry name" value="Reprolysin"/>
    <property type="match status" value="1"/>
</dbReference>
<dbReference type="InterPro" id="IPR001762">
    <property type="entry name" value="Disintegrin_dom"/>
</dbReference>
<organism evidence="13 14">
    <name type="scientific">Phodopus roborovskii</name>
    <name type="common">Roborovski's desert hamster</name>
    <name type="synonym">Cricetulus roborovskii</name>
    <dbReference type="NCBI Taxonomy" id="109678"/>
    <lineage>
        <taxon>Eukaryota</taxon>
        <taxon>Metazoa</taxon>
        <taxon>Chordata</taxon>
        <taxon>Craniata</taxon>
        <taxon>Vertebrata</taxon>
        <taxon>Euteleostomi</taxon>
        <taxon>Mammalia</taxon>
        <taxon>Eutheria</taxon>
        <taxon>Euarchontoglires</taxon>
        <taxon>Glires</taxon>
        <taxon>Rodentia</taxon>
        <taxon>Myomorpha</taxon>
        <taxon>Muroidea</taxon>
        <taxon>Cricetidae</taxon>
        <taxon>Cricetinae</taxon>
        <taxon>Phodopus</taxon>
    </lineage>
</organism>
<dbReference type="SMART" id="SM00608">
    <property type="entry name" value="ACR"/>
    <property type="match status" value="1"/>
</dbReference>
<dbReference type="PANTHER" id="PTHR11905">
    <property type="entry name" value="ADAM A DISINTEGRIN AND METALLOPROTEASE DOMAIN"/>
    <property type="match status" value="1"/>
</dbReference>
<evidence type="ECO:0000256" key="5">
    <source>
        <dbReference type="ARBA" id="ARBA00023157"/>
    </source>
</evidence>
<feature type="compositionally biased region" description="Basic and acidic residues" evidence="9">
    <location>
        <begin position="680"/>
        <end position="715"/>
    </location>
</feature>
<dbReference type="PROSITE" id="PS01186">
    <property type="entry name" value="EGF_2"/>
    <property type="match status" value="1"/>
</dbReference>
<evidence type="ECO:0000259" key="12">
    <source>
        <dbReference type="PROSITE" id="PS50215"/>
    </source>
</evidence>
<feature type="disulfide bond" evidence="7">
    <location>
        <begin position="651"/>
        <end position="660"/>
    </location>
</feature>
<keyword evidence="5 7" id="KW-1015">Disulfide bond</keyword>
<keyword evidence="2" id="KW-0812">Transmembrane</keyword>
<comment type="caution">
    <text evidence="7">Lacks conserved residue(s) required for the propagation of feature annotation.</text>
</comment>
<dbReference type="CDD" id="cd04269">
    <property type="entry name" value="ZnMc_adamalysin_II_like"/>
    <property type="match status" value="1"/>
</dbReference>
<protein>
    <submittedName>
        <fullName evidence="13">Adam24 protein</fullName>
    </submittedName>
</protein>
<feature type="binding site" evidence="8">
    <location>
        <position position="339"/>
    </location>
    <ligand>
        <name>Zn(2+)</name>
        <dbReference type="ChEBI" id="CHEBI:29105"/>
        <note>catalytic</note>
    </ligand>
</feature>
<keyword evidence="7" id="KW-0245">EGF-like domain</keyword>
<keyword evidence="8" id="KW-0862">Zinc</keyword>
<dbReference type="EMBL" id="CALSGD010001393">
    <property type="protein sequence ID" value="CAH6787232.1"/>
    <property type="molecule type" value="Genomic_DNA"/>
</dbReference>
<evidence type="ECO:0000256" key="9">
    <source>
        <dbReference type="SAM" id="MobiDB-lite"/>
    </source>
</evidence>
<evidence type="ECO:0000256" key="8">
    <source>
        <dbReference type="PROSITE-ProRule" id="PRU00276"/>
    </source>
</evidence>
<dbReference type="Pfam" id="PF01562">
    <property type="entry name" value="Pep_M12B_propep"/>
    <property type="match status" value="1"/>
</dbReference>
<dbReference type="Gene3D" id="4.10.70.10">
    <property type="entry name" value="Disintegrin domain"/>
    <property type="match status" value="1"/>
</dbReference>
<dbReference type="InterPro" id="IPR000742">
    <property type="entry name" value="EGF"/>
</dbReference>
<dbReference type="PROSITE" id="PS50214">
    <property type="entry name" value="DISINTEGRIN_2"/>
    <property type="match status" value="1"/>
</dbReference>
<evidence type="ECO:0000256" key="3">
    <source>
        <dbReference type="ARBA" id="ARBA00022989"/>
    </source>
</evidence>
<evidence type="ECO:0000256" key="4">
    <source>
        <dbReference type="ARBA" id="ARBA00023136"/>
    </source>
</evidence>
<reference evidence="13" key="1">
    <citation type="submission" date="2022-06" db="EMBL/GenBank/DDBJ databases">
        <authorList>
            <person name="Andreotti S."/>
            <person name="Wyler E."/>
        </authorList>
    </citation>
    <scope>NUCLEOTIDE SEQUENCE</scope>
</reference>
<accession>A0AAU9Z3Z1</accession>
<dbReference type="SMART" id="SM00050">
    <property type="entry name" value="DISIN"/>
    <property type="match status" value="1"/>
</dbReference>
<dbReference type="InterPro" id="IPR002870">
    <property type="entry name" value="Peptidase_M12B_N"/>
</dbReference>
<dbReference type="InterPro" id="IPR036436">
    <property type="entry name" value="Disintegrin_dom_sf"/>
</dbReference>
<evidence type="ECO:0000256" key="1">
    <source>
        <dbReference type="ARBA" id="ARBA00004167"/>
    </source>
</evidence>
<dbReference type="SUPFAM" id="SSF55486">
    <property type="entry name" value="Metalloproteases ('zincins'), catalytic domain"/>
    <property type="match status" value="1"/>
</dbReference>
<evidence type="ECO:0000259" key="11">
    <source>
        <dbReference type="PROSITE" id="PS50214"/>
    </source>
</evidence>
<evidence type="ECO:0000313" key="14">
    <source>
        <dbReference type="Proteomes" id="UP001152836"/>
    </source>
</evidence>
<dbReference type="PANTHER" id="PTHR11905:SF118">
    <property type="entry name" value="DISINTEGRIN AND METALLOPROTEINASE DOMAIN-CONTAINING PROTEIN 24"/>
    <property type="match status" value="1"/>
</dbReference>
<dbReference type="Gene3D" id="3.40.390.10">
    <property type="entry name" value="Collagenase (Catalytic Domain)"/>
    <property type="match status" value="1"/>
</dbReference>
<feature type="compositionally biased region" description="Low complexity" evidence="9">
    <location>
        <begin position="785"/>
        <end position="798"/>
    </location>
</feature>
<dbReference type="AlphaFoldDB" id="A0AAU9Z3Z1"/>
<evidence type="ECO:0000256" key="2">
    <source>
        <dbReference type="ARBA" id="ARBA00022692"/>
    </source>
</evidence>